<dbReference type="Proteomes" id="UP000238270">
    <property type="component" value="Unassembled WGS sequence"/>
</dbReference>
<organism evidence="1 2">
    <name type="scientific">Xanthomonas arboricola pv. populi</name>
    <dbReference type="NCBI Taxonomy" id="487823"/>
    <lineage>
        <taxon>Bacteria</taxon>
        <taxon>Pseudomonadati</taxon>
        <taxon>Pseudomonadota</taxon>
        <taxon>Gammaproteobacteria</taxon>
        <taxon>Lysobacterales</taxon>
        <taxon>Lysobacteraceae</taxon>
        <taxon>Xanthomonas</taxon>
    </lineage>
</organism>
<evidence type="ECO:0000313" key="1">
    <source>
        <dbReference type="EMBL" id="PPT77542.1"/>
    </source>
</evidence>
<reference evidence="1 2" key="1">
    <citation type="submission" date="2016-08" db="EMBL/GenBank/DDBJ databases">
        <title>Evolution of the type three secretion system and type three effector repertoires in Xanthomonas.</title>
        <authorList>
            <person name="Merda D."/>
            <person name="Briand M."/>
            <person name="Bosis E."/>
            <person name="Rousseau C."/>
            <person name="Portier P."/>
            <person name="Jacques M.-A."/>
            <person name="Fischer-Le Saux M."/>
        </authorList>
    </citation>
    <scope>NUCLEOTIDE SEQUENCE [LARGE SCALE GENOMIC DNA]</scope>
    <source>
        <strain evidence="1 2">CFBP 3122</strain>
    </source>
</reference>
<evidence type="ECO:0000313" key="2">
    <source>
        <dbReference type="Proteomes" id="UP000238270"/>
    </source>
</evidence>
<gene>
    <name evidence="1" type="ORF">XaplCFBP3122_06160</name>
</gene>
<accession>A0A2S6Z7E3</accession>
<dbReference type="EMBL" id="MIGV01000004">
    <property type="protein sequence ID" value="PPT77542.1"/>
    <property type="molecule type" value="Genomic_DNA"/>
</dbReference>
<comment type="caution">
    <text evidence="1">The sequence shown here is derived from an EMBL/GenBank/DDBJ whole genome shotgun (WGS) entry which is preliminary data.</text>
</comment>
<name>A0A2S6Z7E3_9XANT</name>
<protein>
    <submittedName>
        <fullName evidence="1">Uncharacterized protein</fullName>
    </submittedName>
</protein>
<proteinExistence type="predicted"/>
<dbReference type="AlphaFoldDB" id="A0A2S6Z7E3"/>
<sequence length="99" mass="11327">MHQCIKQLACLRIADRRCLTFVVLSARAVRMVRRRQVSLVQVCNRSEDRIGQHSNQQHSHGWDTEQATKLAEHAVHIARTIRVIPPVTQSQSSDAYIVD</sequence>